<organism evidence="1">
    <name type="scientific">Arundo donax</name>
    <name type="common">Giant reed</name>
    <name type="synonym">Donax arundinaceus</name>
    <dbReference type="NCBI Taxonomy" id="35708"/>
    <lineage>
        <taxon>Eukaryota</taxon>
        <taxon>Viridiplantae</taxon>
        <taxon>Streptophyta</taxon>
        <taxon>Embryophyta</taxon>
        <taxon>Tracheophyta</taxon>
        <taxon>Spermatophyta</taxon>
        <taxon>Magnoliopsida</taxon>
        <taxon>Liliopsida</taxon>
        <taxon>Poales</taxon>
        <taxon>Poaceae</taxon>
        <taxon>PACMAD clade</taxon>
        <taxon>Arundinoideae</taxon>
        <taxon>Arundineae</taxon>
        <taxon>Arundo</taxon>
    </lineage>
</organism>
<accession>A0A0A9D3P8</accession>
<protein>
    <submittedName>
        <fullName evidence="1">ACC1</fullName>
    </submittedName>
</protein>
<dbReference type="AlphaFoldDB" id="A0A0A9D3P8"/>
<evidence type="ECO:0000313" key="1">
    <source>
        <dbReference type="EMBL" id="JAD80270.1"/>
    </source>
</evidence>
<dbReference type="EMBL" id="GBRH01217625">
    <property type="protein sequence ID" value="JAD80270.1"/>
    <property type="molecule type" value="Transcribed_RNA"/>
</dbReference>
<reference evidence="1" key="2">
    <citation type="journal article" date="2015" name="Data Brief">
        <title>Shoot transcriptome of the giant reed, Arundo donax.</title>
        <authorList>
            <person name="Barrero R.A."/>
            <person name="Guerrero F.D."/>
            <person name="Moolhuijzen P."/>
            <person name="Goolsby J.A."/>
            <person name="Tidwell J."/>
            <person name="Bellgard S.E."/>
            <person name="Bellgard M.I."/>
        </authorList>
    </citation>
    <scope>NUCLEOTIDE SEQUENCE</scope>
    <source>
        <tissue evidence="1">Shoot tissue taken approximately 20 cm above the soil surface</tissue>
    </source>
</reference>
<proteinExistence type="predicted"/>
<sequence length="81" mass="9002">MTKLRIRKFMNCSSRLNREIGPNIWFAFKVQLLHSSTSRLINPSSGSSLVTLTATQWPFGLTDCALSKSNLVATADIFLQA</sequence>
<reference evidence="1" key="1">
    <citation type="submission" date="2014-09" db="EMBL/GenBank/DDBJ databases">
        <authorList>
            <person name="Magalhaes I.L.F."/>
            <person name="Oliveira U."/>
            <person name="Santos F.R."/>
            <person name="Vidigal T.H.D.A."/>
            <person name="Brescovit A.D."/>
            <person name="Santos A.J."/>
        </authorList>
    </citation>
    <scope>NUCLEOTIDE SEQUENCE</scope>
    <source>
        <tissue evidence="1">Shoot tissue taken approximately 20 cm above the soil surface</tissue>
    </source>
</reference>
<name>A0A0A9D3P8_ARUDO</name>